<dbReference type="AlphaFoldDB" id="A0A1B0DBG1"/>
<dbReference type="EMBL" id="AJVK01029962">
    <property type="status" value="NOT_ANNOTATED_CDS"/>
    <property type="molecule type" value="Genomic_DNA"/>
</dbReference>
<dbReference type="VEuPathDB" id="VectorBase:PPAI005150"/>
<dbReference type="PANTHER" id="PTHR10773">
    <property type="entry name" value="DNA-DIRECTED RNA POLYMERASES I, II, AND III SUBUNIT RPABC2"/>
    <property type="match status" value="1"/>
</dbReference>
<dbReference type="PANTHER" id="PTHR10773:SF19">
    <property type="match status" value="1"/>
</dbReference>
<feature type="compositionally biased region" description="Low complexity" evidence="1">
    <location>
        <begin position="1"/>
        <end position="19"/>
    </location>
</feature>
<feature type="region of interest" description="Disordered" evidence="1">
    <location>
        <begin position="1"/>
        <end position="23"/>
    </location>
</feature>
<dbReference type="VEuPathDB" id="VectorBase:PPAPM1_000284"/>
<evidence type="ECO:0000313" key="2">
    <source>
        <dbReference type="EnsemblMetazoa" id="PPAI005150-PA"/>
    </source>
</evidence>
<evidence type="ECO:0000256" key="1">
    <source>
        <dbReference type="SAM" id="MobiDB-lite"/>
    </source>
</evidence>
<protein>
    <submittedName>
        <fullName evidence="2">Uncharacterized protein</fullName>
    </submittedName>
</protein>
<reference evidence="2" key="1">
    <citation type="submission" date="2022-08" db="UniProtKB">
        <authorList>
            <consortium name="EnsemblMetazoa"/>
        </authorList>
    </citation>
    <scope>IDENTIFICATION</scope>
    <source>
        <strain evidence="2">Israel</strain>
    </source>
</reference>
<proteinExistence type="predicted"/>
<dbReference type="Proteomes" id="UP000092462">
    <property type="component" value="Unassembled WGS sequence"/>
</dbReference>
<accession>A0A1B0DBG1</accession>
<dbReference type="EnsemblMetazoa" id="PPAI005150-RA">
    <property type="protein sequence ID" value="PPAI005150-PA"/>
    <property type="gene ID" value="PPAI005150"/>
</dbReference>
<organism evidence="2 3">
    <name type="scientific">Phlebotomus papatasi</name>
    <name type="common">Sandfly</name>
    <dbReference type="NCBI Taxonomy" id="29031"/>
    <lineage>
        <taxon>Eukaryota</taxon>
        <taxon>Metazoa</taxon>
        <taxon>Ecdysozoa</taxon>
        <taxon>Arthropoda</taxon>
        <taxon>Hexapoda</taxon>
        <taxon>Insecta</taxon>
        <taxon>Pterygota</taxon>
        <taxon>Neoptera</taxon>
        <taxon>Endopterygota</taxon>
        <taxon>Diptera</taxon>
        <taxon>Nematocera</taxon>
        <taxon>Psychodoidea</taxon>
        <taxon>Psychodidae</taxon>
        <taxon>Phlebotomus</taxon>
        <taxon>Phlebotomus</taxon>
    </lineage>
</organism>
<name>A0A1B0DBG1_PHLPP</name>
<evidence type="ECO:0000313" key="3">
    <source>
        <dbReference type="Proteomes" id="UP000092462"/>
    </source>
</evidence>
<keyword evidence="3" id="KW-1185">Reference proteome</keyword>
<sequence length="491" mass="56952">MDDSTSETSSSNHENITNEDLLSQRKGKVRIRQPWLHKKNVYKHKVEHGLERTTMRGNIIKAKKFEAQVNCICNKDCAKRIDILHQQQLFESFYQMSTSQKTLYIRGCVQQNSVKKRISDEMPIMSQKLKKTMNVYSLKDENDISQKICMTFFLKCLQVASSTVYCALASQLKNPTAVEKRGKHTPKNKTPVEDRNFVIHFIQKIPAYESHYGRARSSKKYLSSDLSLTKIYREYLRQCDEKQRKKVSKTVFSDIFNKEFNLSFKKPHQDTCKVCDIHRAMNAKEKENNARKMDQHLQEKDTVRQEFINDVQRAKDEGHVKVITFDLQKALPTPKVTTNVAFYKRQLWTYNLCLYDESEKHEASRGGQEIGSCILKHVKNHIGDNVTNLILYSDSCGGQNRNIKVTLLLIHLLTGHQSLRIIDQKFFVSGHSYNSADRCFGLIERAAKKEETISTPQDWMTIIRAARQRNPFEVIKMTSDDFVSSSELESN</sequence>